<organism evidence="4 5">
    <name type="scientific">Solimonas fluminis</name>
    <dbReference type="NCBI Taxonomy" id="2086571"/>
    <lineage>
        <taxon>Bacteria</taxon>
        <taxon>Pseudomonadati</taxon>
        <taxon>Pseudomonadota</taxon>
        <taxon>Gammaproteobacteria</taxon>
        <taxon>Nevskiales</taxon>
        <taxon>Nevskiaceae</taxon>
        <taxon>Solimonas</taxon>
    </lineage>
</organism>
<gene>
    <name evidence="4" type="ORF">C3942_06235</name>
</gene>
<reference evidence="4 5" key="1">
    <citation type="submission" date="2018-02" db="EMBL/GenBank/DDBJ databases">
        <title>Genome sequencing of Solimonas sp. HR-BB.</title>
        <authorList>
            <person name="Lee Y."/>
            <person name="Jeon C.O."/>
        </authorList>
    </citation>
    <scope>NUCLEOTIDE SEQUENCE [LARGE SCALE GENOMIC DNA]</scope>
    <source>
        <strain evidence="4 5">HR-BB</strain>
    </source>
</reference>
<dbReference type="Pfam" id="PF02129">
    <property type="entry name" value="Peptidase_S15"/>
    <property type="match status" value="1"/>
</dbReference>
<dbReference type="InterPro" id="IPR013736">
    <property type="entry name" value="Xaa-Pro_dipept_C"/>
</dbReference>
<accession>A0A2S5TJU4</accession>
<dbReference type="AlphaFoldDB" id="A0A2S5TJU4"/>
<dbReference type="InterPro" id="IPR000383">
    <property type="entry name" value="Xaa-Pro-like_dom"/>
</dbReference>
<dbReference type="Gene3D" id="2.60.120.260">
    <property type="entry name" value="Galactose-binding domain-like"/>
    <property type="match status" value="1"/>
</dbReference>
<proteinExistence type="predicted"/>
<dbReference type="NCBIfam" id="TIGR00976">
    <property type="entry name" value="CocE_NonD"/>
    <property type="match status" value="1"/>
</dbReference>
<dbReference type="Gene3D" id="3.40.50.1820">
    <property type="entry name" value="alpha/beta hydrolase"/>
    <property type="match status" value="1"/>
</dbReference>
<dbReference type="RefSeq" id="WP_104229492.1">
    <property type="nucleotide sequence ID" value="NZ_PSNW01000002.1"/>
</dbReference>
<dbReference type="Proteomes" id="UP000238220">
    <property type="component" value="Unassembled WGS sequence"/>
</dbReference>
<dbReference type="InterPro" id="IPR050585">
    <property type="entry name" value="Xaa-Pro_dipeptidyl-ppase/CocE"/>
</dbReference>
<dbReference type="PANTHER" id="PTHR43056:SF10">
    <property type="entry name" value="COCE_NOND FAMILY, PUTATIVE (AFU_ORTHOLOGUE AFUA_7G00600)-RELATED"/>
    <property type="match status" value="1"/>
</dbReference>
<dbReference type="InterPro" id="IPR008979">
    <property type="entry name" value="Galactose-bd-like_sf"/>
</dbReference>
<dbReference type="Gene3D" id="1.10.3020.10">
    <property type="entry name" value="alpha-amino acid ester hydrolase ( Helical cap domain)"/>
    <property type="match status" value="1"/>
</dbReference>
<keyword evidence="5" id="KW-1185">Reference proteome</keyword>
<name>A0A2S5TJU4_9GAMM</name>
<sequence length="623" mass="67370">MMKSLLRASALAVALSLAACGGSSESVDEAAGSAGAKWFDYERAEEYAGMQQMPEQKVEMSDGVKLSVKVALPTDAEGNVVDFPLPVILTQTGYNKSLATVIPAFPTFNSFFVQRGYAHVAVDVRGTGVSEGDWEAFSEREQLDYKEIMDWVAVQPWSNGKVGTWGPSFMGITQIFTAAHQHPAHKTVFAIVPMGDAYRDIVFSGGQVNAGFIPLWMLLVTGLGVLPAEADPSTLLVSLDHALDAVLKFQVPTIVEAVTGADGRNYDSDFWRTRSPIEVADRVKIPTFIVGGLNDIFQRGEPMLYEVIKRNTTTKLLVGPWQHLGASTGAGLPLDGVPDLNHIALMWFDKYLKGLNTGAERVPNVTQYLTGEERYSIAGDWPHPKARAERWYLRGDRGLTQEQPAADEGSNVTLPVVSLLNLCSLSTSQWTAGLLGLVPLPCLQGNNNLNELPLIGAVTYTTEPMEQDYYINGPIQADLWISSLATDAGIAARITSVAPNGSSTELTNGILTASMRLVDESRSRKIGGVMIQPWHPYTEESRQPLKSGEPVLASVEIFPTSTVIKKGHSLRIAISTADFPHGLPPVGDLLNQLLGVMTIRSDAEHPSSIVLPVVPVAAIEAPR</sequence>
<evidence type="ECO:0000313" key="4">
    <source>
        <dbReference type="EMBL" id="PPE75266.1"/>
    </source>
</evidence>
<dbReference type="PROSITE" id="PS51257">
    <property type="entry name" value="PROKAR_LIPOPROTEIN"/>
    <property type="match status" value="1"/>
</dbReference>
<comment type="caution">
    <text evidence="4">The sequence shown here is derived from an EMBL/GenBank/DDBJ whole genome shotgun (WGS) entry which is preliminary data.</text>
</comment>
<dbReference type="EMBL" id="PSNW01000002">
    <property type="protein sequence ID" value="PPE75266.1"/>
    <property type="molecule type" value="Genomic_DNA"/>
</dbReference>
<protein>
    <submittedName>
        <fullName evidence="4">Peptidase S15</fullName>
    </submittedName>
</protein>
<evidence type="ECO:0000256" key="1">
    <source>
        <dbReference type="ARBA" id="ARBA00022801"/>
    </source>
</evidence>
<dbReference type="OrthoDB" id="9806163at2"/>
<dbReference type="GO" id="GO:0008239">
    <property type="term" value="F:dipeptidyl-peptidase activity"/>
    <property type="evidence" value="ECO:0007669"/>
    <property type="project" value="InterPro"/>
</dbReference>
<evidence type="ECO:0000256" key="2">
    <source>
        <dbReference type="SAM" id="SignalP"/>
    </source>
</evidence>
<evidence type="ECO:0000313" key="5">
    <source>
        <dbReference type="Proteomes" id="UP000238220"/>
    </source>
</evidence>
<feature type="chain" id="PRO_5015614771" evidence="2">
    <location>
        <begin position="19"/>
        <end position="623"/>
    </location>
</feature>
<keyword evidence="1" id="KW-0378">Hydrolase</keyword>
<dbReference type="SUPFAM" id="SSF49785">
    <property type="entry name" value="Galactose-binding domain-like"/>
    <property type="match status" value="1"/>
</dbReference>
<evidence type="ECO:0000259" key="3">
    <source>
        <dbReference type="SMART" id="SM00939"/>
    </source>
</evidence>
<feature type="domain" description="Xaa-Pro dipeptidyl-peptidase C-terminal" evidence="3">
    <location>
        <begin position="345"/>
        <end position="610"/>
    </location>
</feature>
<dbReference type="PANTHER" id="PTHR43056">
    <property type="entry name" value="PEPTIDASE S9 PROLYL OLIGOPEPTIDASE"/>
    <property type="match status" value="1"/>
</dbReference>
<feature type="signal peptide" evidence="2">
    <location>
        <begin position="1"/>
        <end position="18"/>
    </location>
</feature>
<dbReference type="Pfam" id="PF08530">
    <property type="entry name" value="PepX_C"/>
    <property type="match status" value="1"/>
</dbReference>
<dbReference type="SMART" id="SM00939">
    <property type="entry name" value="PepX_C"/>
    <property type="match status" value="1"/>
</dbReference>
<dbReference type="InterPro" id="IPR005674">
    <property type="entry name" value="CocE/Ser_esterase"/>
</dbReference>
<keyword evidence="2" id="KW-0732">Signal</keyword>
<dbReference type="SUPFAM" id="SSF53474">
    <property type="entry name" value="alpha/beta-Hydrolases"/>
    <property type="match status" value="1"/>
</dbReference>
<dbReference type="InterPro" id="IPR029058">
    <property type="entry name" value="AB_hydrolase_fold"/>
</dbReference>